<dbReference type="InterPro" id="IPR019734">
    <property type="entry name" value="TPR_rpt"/>
</dbReference>
<comment type="caution">
    <text evidence="3">The sequence shown here is derived from an EMBL/GenBank/DDBJ whole genome shotgun (WGS) entry which is preliminary data.</text>
</comment>
<dbReference type="InterPro" id="IPR011990">
    <property type="entry name" value="TPR-like_helical_dom_sf"/>
</dbReference>
<dbReference type="AlphaFoldDB" id="A0A2P4WWM7"/>
<dbReference type="GO" id="GO:0030544">
    <property type="term" value="F:Hsp70 protein binding"/>
    <property type="evidence" value="ECO:0007669"/>
    <property type="project" value="TreeGrafter"/>
</dbReference>
<organism evidence="3 4">
    <name type="scientific">Phytophthora palmivora</name>
    <dbReference type="NCBI Taxonomy" id="4796"/>
    <lineage>
        <taxon>Eukaryota</taxon>
        <taxon>Sar</taxon>
        <taxon>Stramenopiles</taxon>
        <taxon>Oomycota</taxon>
        <taxon>Peronosporomycetes</taxon>
        <taxon>Peronosporales</taxon>
        <taxon>Peronosporaceae</taxon>
        <taxon>Phytophthora</taxon>
    </lineage>
</organism>
<name>A0A2P4WWM7_9STRA</name>
<keyword evidence="1" id="KW-0802">TPR repeat</keyword>
<dbReference type="PANTHER" id="PTHR46035:SF1">
    <property type="entry name" value="TETRATRICOPEPTIDE REPEAT PROTEIN 4"/>
    <property type="match status" value="1"/>
</dbReference>
<dbReference type="OrthoDB" id="97095at2759"/>
<dbReference type="EMBL" id="NCKW01020559">
    <property type="protein sequence ID" value="POM57703.1"/>
    <property type="molecule type" value="Genomic_DNA"/>
</dbReference>
<evidence type="ECO:0000256" key="1">
    <source>
        <dbReference type="PROSITE-ProRule" id="PRU00339"/>
    </source>
</evidence>
<feature type="region of interest" description="Disordered" evidence="2">
    <location>
        <begin position="520"/>
        <end position="563"/>
    </location>
</feature>
<dbReference type="Proteomes" id="UP000237271">
    <property type="component" value="Unassembled WGS sequence"/>
</dbReference>
<feature type="non-terminal residue" evidence="3">
    <location>
        <position position="795"/>
    </location>
</feature>
<feature type="repeat" description="TPR" evidence="1">
    <location>
        <begin position="377"/>
        <end position="410"/>
    </location>
</feature>
<dbReference type="GO" id="GO:0051879">
    <property type="term" value="F:Hsp90 protein binding"/>
    <property type="evidence" value="ECO:0007669"/>
    <property type="project" value="TreeGrafter"/>
</dbReference>
<feature type="compositionally biased region" description="Basic and acidic residues" evidence="2">
    <location>
        <begin position="543"/>
        <end position="554"/>
    </location>
</feature>
<dbReference type="GO" id="GO:0006457">
    <property type="term" value="P:protein folding"/>
    <property type="evidence" value="ECO:0007669"/>
    <property type="project" value="TreeGrafter"/>
</dbReference>
<reference evidence="3 4" key="1">
    <citation type="journal article" date="2017" name="Genome Biol. Evol.">
        <title>Phytophthora megakarya and P. palmivora, closely related causal agents of cacao black pod rot, underwent increases in genome sizes and gene numbers by different mechanisms.</title>
        <authorList>
            <person name="Ali S.S."/>
            <person name="Shao J."/>
            <person name="Lary D.J."/>
            <person name="Kronmiller B."/>
            <person name="Shen D."/>
            <person name="Strem M.D."/>
            <person name="Amoako-Attah I."/>
            <person name="Akrofi A.Y."/>
            <person name="Begoude B.A."/>
            <person name="Ten Hoopen G.M."/>
            <person name="Coulibaly K."/>
            <person name="Kebe B.I."/>
            <person name="Melnick R.L."/>
            <person name="Guiltinan M.J."/>
            <person name="Tyler B.M."/>
            <person name="Meinhardt L.W."/>
            <person name="Bailey B.A."/>
        </authorList>
    </citation>
    <scope>NUCLEOTIDE SEQUENCE [LARGE SCALE GENOMIC DNA]</scope>
    <source>
        <strain evidence="4">sbr112.9</strain>
    </source>
</reference>
<proteinExistence type="predicted"/>
<sequence>MLLALLAGMSEDEQAEFFRNAADKEDEFDAQAQTLTTQEGIIQRFKTMRAMFVRPGGIVGEQVLPENLSIGTLSFGDAKAKASMKSLRDLKPMTSQELELGTTHIGRYLFGWVAIDDAFFGVASSSLLLEDVTGCLVEIAAYGLVDTELPPHERQCLLARRFPKGQAIIVVEPYYKIRLDGSVGIRVDEPNEMLPWQGAPADLMTWKNLGNDFFSVLNIQNGGRGALACYQRAIQVVQPEVHTLVMLLNNIATCRFKMGDYLASIQLSGAAVRVLLSILILLISKAGFALPLVEYKSKTSGLYGGSLAARVVVYACGVLPLMSIQEQKILENIVKEDLPPTSDDHKWFNSHAEWCVGTSSSGLAIVEESMLKEVKTADAWRKEGSVFFTKGDLEAAEKSYRKGVAATAAHSENVSVVLNNIAAVHLMLSQSESGSGGDLTKSKSMIPTIEAAVLNCTVAGIIDPLNHKAWLRRARCLQKLRVTQEKCVEDLRQIRSSVIKKTPQTDKRLDEFKRNMDADIQQRLRQPTLSKPFQETFGVSTDSQREQRDERVSSDEASPSSTPFVEDVETIDEYIARMEGFVNRTRLAFAISKSRSNPRLQQLPREIMMFLTNPPPRIHTEYPNFRGWPEGIDSMLAQKFLYRAYLDASMNPWITAHSIRDGTFFEDISIGDKVKRWHGVGAMMILQARGAVRYGEIVDCRESQSGYTPKFGARIRSNFANNPSRVEVYCFGSTHVAIGFVDFSGLLCAKLRNNSNSDAPLRFVGYEMSEFVVAKCKVVAHMLGSPSVPISSVME</sequence>
<feature type="compositionally biased region" description="Polar residues" evidence="2">
    <location>
        <begin position="523"/>
        <end position="542"/>
    </location>
</feature>
<dbReference type="SUPFAM" id="SSF48452">
    <property type="entry name" value="TPR-like"/>
    <property type="match status" value="1"/>
</dbReference>
<dbReference type="GO" id="GO:0005634">
    <property type="term" value="C:nucleus"/>
    <property type="evidence" value="ECO:0007669"/>
    <property type="project" value="TreeGrafter"/>
</dbReference>
<keyword evidence="4" id="KW-1185">Reference proteome</keyword>
<gene>
    <name evidence="3" type="ORF">PHPALM_37752</name>
</gene>
<dbReference type="PROSITE" id="PS50005">
    <property type="entry name" value="TPR"/>
    <property type="match status" value="1"/>
</dbReference>
<protein>
    <submittedName>
        <fullName evidence="3">Uncharacterized protein</fullName>
    </submittedName>
</protein>
<evidence type="ECO:0000256" key="2">
    <source>
        <dbReference type="SAM" id="MobiDB-lite"/>
    </source>
</evidence>
<dbReference type="PANTHER" id="PTHR46035">
    <property type="entry name" value="TETRATRICOPEPTIDE REPEAT PROTEIN 4"/>
    <property type="match status" value="1"/>
</dbReference>
<evidence type="ECO:0000313" key="3">
    <source>
        <dbReference type="EMBL" id="POM57703.1"/>
    </source>
</evidence>
<dbReference type="GO" id="GO:0005829">
    <property type="term" value="C:cytosol"/>
    <property type="evidence" value="ECO:0007669"/>
    <property type="project" value="TreeGrafter"/>
</dbReference>
<accession>A0A2P4WWM7</accession>
<evidence type="ECO:0000313" key="4">
    <source>
        <dbReference type="Proteomes" id="UP000237271"/>
    </source>
</evidence>
<dbReference type="Gene3D" id="1.25.40.10">
    <property type="entry name" value="Tetratricopeptide repeat domain"/>
    <property type="match status" value="2"/>
</dbReference>